<dbReference type="Gene3D" id="3.40.50.1820">
    <property type="entry name" value="alpha/beta hydrolase"/>
    <property type="match status" value="1"/>
</dbReference>
<evidence type="ECO:0000313" key="4">
    <source>
        <dbReference type="Proteomes" id="UP000824998"/>
    </source>
</evidence>
<accession>A0A9P8C3E4</accession>
<comment type="caution">
    <text evidence="3">The sequence shown here is derived from an EMBL/GenBank/DDBJ whole genome shotgun (WGS) entry which is preliminary data.</text>
</comment>
<dbReference type="InterPro" id="IPR051340">
    <property type="entry name" value="Haloalkane_dehalogenase"/>
</dbReference>
<keyword evidence="4" id="KW-1185">Reference proteome</keyword>
<sequence>MAPYTTSTISADGVNIFYRSSGPPTAPVILLLHGFPSSSHQFRNLIPLLSQNHRVIAPDLPGYGFTDVPPSRAYQYTFASLASTTGAFLDALSIRQFSLYIFDYGAPLGRASPHHAERKRLPSPDREQLRRLLTLEATRSQYTSGTPDAKRAAIAPEAYTLDHHLMSSAARQEAQLDLLQDYGSNVLLYPRFHEWFRASRVPILAAWGRNDSIFLPAGAAAFREDLGEQVELHLLDAGHFAVETETEELAGLILAFLGKNGI</sequence>
<dbReference type="PANTHER" id="PTHR42977:SF3">
    <property type="entry name" value="AB HYDROLASE-1 DOMAIN-CONTAINING PROTEIN"/>
    <property type="match status" value="1"/>
</dbReference>
<dbReference type="Pfam" id="PF00561">
    <property type="entry name" value="Abhydrolase_1"/>
    <property type="match status" value="1"/>
</dbReference>
<dbReference type="AlphaFoldDB" id="A0A9P8C3E4"/>
<dbReference type="InterPro" id="IPR029058">
    <property type="entry name" value="AB_hydrolase_fold"/>
</dbReference>
<dbReference type="OrthoDB" id="6431331at2759"/>
<dbReference type="PANTHER" id="PTHR42977">
    <property type="entry name" value="HYDROLASE-RELATED"/>
    <property type="match status" value="1"/>
</dbReference>
<gene>
    <name evidence="3" type="ORF">BJ875DRAFT_506031</name>
</gene>
<evidence type="ECO:0000256" key="1">
    <source>
        <dbReference type="ARBA" id="ARBA00022801"/>
    </source>
</evidence>
<dbReference type="GO" id="GO:0004301">
    <property type="term" value="F:epoxide hydrolase activity"/>
    <property type="evidence" value="ECO:0007669"/>
    <property type="project" value="TreeGrafter"/>
</dbReference>
<protein>
    <submittedName>
        <fullName evidence="3">Alpha/Beta hydrolase protein</fullName>
    </submittedName>
</protein>
<proteinExistence type="predicted"/>
<reference evidence="3" key="1">
    <citation type="journal article" date="2021" name="IMA Fungus">
        <title>Genomic characterization of three marine fungi, including Emericellopsis atlantica sp. nov. with signatures of a generalist lifestyle and marine biomass degradation.</title>
        <authorList>
            <person name="Hagestad O.C."/>
            <person name="Hou L."/>
            <person name="Andersen J.H."/>
            <person name="Hansen E.H."/>
            <person name="Altermark B."/>
            <person name="Li C."/>
            <person name="Kuhnert E."/>
            <person name="Cox R.J."/>
            <person name="Crous P.W."/>
            <person name="Spatafora J.W."/>
            <person name="Lail K."/>
            <person name="Amirebrahimi M."/>
            <person name="Lipzen A."/>
            <person name="Pangilinan J."/>
            <person name="Andreopoulos W."/>
            <person name="Hayes R.D."/>
            <person name="Ng V."/>
            <person name="Grigoriev I.V."/>
            <person name="Jackson S.A."/>
            <person name="Sutton T.D.S."/>
            <person name="Dobson A.D.W."/>
            <person name="Rama T."/>
        </authorList>
    </citation>
    <scope>NUCLEOTIDE SEQUENCE</scope>
    <source>
        <strain evidence="3">TRa018bII</strain>
    </source>
</reference>
<dbReference type="SUPFAM" id="SSF53474">
    <property type="entry name" value="alpha/beta-Hydrolases"/>
    <property type="match status" value="1"/>
</dbReference>
<evidence type="ECO:0000313" key="3">
    <source>
        <dbReference type="EMBL" id="KAG9232409.1"/>
    </source>
</evidence>
<feature type="domain" description="AB hydrolase-1" evidence="2">
    <location>
        <begin position="27"/>
        <end position="111"/>
    </location>
</feature>
<keyword evidence="1 3" id="KW-0378">Hydrolase</keyword>
<dbReference type="InterPro" id="IPR000073">
    <property type="entry name" value="AB_hydrolase_1"/>
</dbReference>
<dbReference type="Proteomes" id="UP000824998">
    <property type="component" value="Unassembled WGS sequence"/>
</dbReference>
<organism evidence="3 4">
    <name type="scientific">Amylocarpus encephaloides</name>
    <dbReference type="NCBI Taxonomy" id="45428"/>
    <lineage>
        <taxon>Eukaryota</taxon>
        <taxon>Fungi</taxon>
        <taxon>Dikarya</taxon>
        <taxon>Ascomycota</taxon>
        <taxon>Pezizomycotina</taxon>
        <taxon>Leotiomycetes</taxon>
        <taxon>Helotiales</taxon>
        <taxon>Helotiales incertae sedis</taxon>
        <taxon>Amylocarpus</taxon>
    </lineage>
</organism>
<evidence type="ECO:0000259" key="2">
    <source>
        <dbReference type="Pfam" id="PF00561"/>
    </source>
</evidence>
<name>A0A9P8C3E4_9HELO</name>
<dbReference type="EMBL" id="MU251550">
    <property type="protein sequence ID" value="KAG9232409.1"/>
    <property type="molecule type" value="Genomic_DNA"/>
</dbReference>